<name>A0A1F6ARB7_9BACT</name>
<proteinExistence type="predicted"/>
<evidence type="ECO:0000313" key="4">
    <source>
        <dbReference type="Proteomes" id="UP000176609"/>
    </source>
</evidence>
<dbReference type="AlphaFoldDB" id="A0A1F6ARB7"/>
<comment type="caution">
    <text evidence="3">The sequence shown here is derived from an EMBL/GenBank/DDBJ whole genome shotgun (WGS) entry which is preliminary data.</text>
</comment>
<feature type="domain" description="DUF11" evidence="2">
    <location>
        <begin position="75"/>
        <end position="146"/>
    </location>
</feature>
<dbReference type="Gene3D" id="2.60.40.1170">
    <property type="entry name" value="Mu homology domain, subdomain B"/>
    <property type="match status" value="1"/>
</dbReference>
<organism evidence="3 4">
    <name type="scientific">Candidatus Gottesmanbacteria bacterium RIFCSPLOWO2_01_FULL_39_12b</name>
    <dbReference type="NCBI Taxonomy" id="1798388"/>
    <lineage>
        <taxon>Bacteria</taxon>
        <taxon>Candidatus Gottesmaniibacteriota</taxon>
    </lineage>
</organism>
<protein>
    <recommendedName>
        <fullName evidence="2">DUF11 domain-containing protein</fullName>
    </recommendedName>
</protein>
<sequence length="235" mass="25256">MKIISGAVFFLTAVVLTLVTNISYVSASGGCVPVYGGGVQCPRPGQVLIDKTVRNPSTGVYVDNLGPNDPRYRPEWIITFNIVVKNPGDETLDTVTVADTLPQYMDYMSLTGATGNYNSTTRTLTWTVSNLTGGSSQLFQLRGRIVHPSLLPADRNVICPIAGNPQPVNIVDSRASNGQTDHDESQFCIEKELVVPQVPKAGPEHWILSLVGIGTALTIGLYLRKKATASLKIGN</sequence>
<evidence type="ECO:0000259" key="2">
    <source>
        <dbReference type="Pfam" id="PF01345"/>
    </source>
</evidence>
<accession>A0A1F6ARB7</accession>
<evidence type="ECO:0000256" key="1">
    <source>
        <dbReference type="SAM" id="Phobius"/>
    </source>
</evidence>
<keyword evidence="1" id="KW-0812">Transmembrane</keyword>
<dbReference type="Pfam" id="PF01345">
    <property type="entry name" value="DUF11"/>
    <property type="match status" value="1"/>
</dbReference>
<keyword evidence="1" id="KW-0472">Membrane</keyword>
<keyword evidence="1" id="KW-1133">Transmembrane helix</keyword>
<evidence type="ECO:0000313" key="3">
    <source>
        <dbReference type="EMBL" id="OGG27234.1"/>
    </source>
</evidence>
<reference evidence="3 4" key="1">
    <citation type="journal article" date="2016" name="Nat. Commun.">
        <title>Thousands of microbial genomes shed light on interconnected biogeochemical processes in an aquifer system.</title>
        <authorList>
            <person name="Anantharaman K."/>
            <person name="Brown C.T."/>
            <person name="Hug L.A."/>
            <person name="Sharon I."/>
            <person name="Castelle C.J."/>
            <person name="Probst A.J."/>
            <person name="Thomas B.C."/>
            <person name="Singh A."/>
            <person name="Wilkins M.J."/>
            <person name="Karaoz U."/>
            <person name="Brodie E.L."/>
            <person name="Williams K.H."/>
            <person name="Hubbard S.S."/>
            <person name="Banfield J.F."/>
        </authorList>
    </citation>
    <scope>NUCLEOTIDE SEQUENCE [LARGE SCALE GENOMIC DNA]</scope>
</reference>
<dbReference type="EMBL" id="MFJR01000005">
    <property type="protein sequence ID" value="OGG27234.1"/>
    <property type="molecule type" value="Genomic_DNA"/>
</dbReference>
<dbReference type="Proteomes" id="UP000176609">
    <property type="component" value="Unassembled WGS sequence"/>
</dbReference>
<gene>
    <name evidence="3" type="ORF">A2960_00235</name>
</gene>
<dbReference type="InterPro" id="IPR001434">
    <property type="entry name" value="OmcB-like_DUF11"/>
</dbReference>
<dbReference type="PROSITE" id="PS51257">
    <property type="entry name" value="PROKAR_LIPOPROTEIN"/>
    <property type="match status" value="1"/>
</dbReference>
<feature type="transmembrane region" description="Helical" evidence="1">
    <location>
        <begin position="206"/>
        <end position="223"/>
    </location>
</feature>